<keyword evidence="4" id="KW-0411">Iron-sulfur</keyword>
<protein>
    <recommendedName>
        <fullName evidence="6">Monothiol glutaredoxin-5, mitochondrial</fullName>
    </recommendedName>
</protein>
<dbReference type="InterPro" id="IPR036249">
    <property type="entry name" value="Thioredoxin-like_sf"/>
</dbReference>
<keyword evidence="5" id="KW-0676">Redox-active center</keyword>
<dbReference type="PROSITE" id="PS51354">
    <property type="entry name" value="GLUTAREDOXIN_2"/>
    <property type="match status" value="1"/>
</dbReference>
<dbReference type="FunFam" id="3.40.30.10:FF:000005">
    <property type="entry name" value="Glutaredoxin 5"/>
    <property type="match status" value="1"/>
</dbReference>
<evidence type="ECO:0000256" key="5">
    <source>
        <dbReference type="ARBA" id="ARBA00023284"/>
    </source>
</evidence>
<gene>
    <name evidence="8" type="ORF">PPACK8108_LOCUS15045</name>
</gene>
<name>A0AAV0B7D3_PHAPC</name>
<evidence type="ECO:0000256" key="2">
    <source>
        <dbReference type="ARBA" id="ARBA00022723"/>
    </source>
</evidence>
<reference evidence="8" key="1">
    <citation type="submission" date="2022-06" db="EMBL/GenBank/DDBJ databases">
        <authorList>
            <consortium name="SYNGENTA / RWTH Aachen University"/>
        </authorList>
    </citation>
    <scope>NUCLEOTIDE SEQUENCE</scope>
</reference>
<dbReference type="PANTHER" id="PTHR10293">
    <property type="entry name" value="GLUTAREDOXIN FAMILY MEMBER"/>
    <property type="match status" value="1"/>
</dbReference>
<keyword evidence="9" id="KW-1185">Reference proteome</keyword>
<feature type="domain" description="Glutaredoxin" evidence="7">
    <location>
        <begin position="57"/>
        <end position="123"/>
    </location>
</feature>
<dbReference type="PANTHER" id="PTHR10293:SF16">
    <property type="entry name" value="GLUTAREDOXIN-RELATED PROTEIN 5, MITOCHONDRIAL"/>
    <property type="match status" value="1"/>
</dbReference>
<evidence type="ECO:0000313" key="9">
    <source>
        <dbReference type="Proteomes" id="UP001153365"/>
    </source>
</evidence>
<dbReference type="GO" id="GO:0044571">
    <property type="term" value="P:[2Fe-2S] cluster assembly"/>
    <property type="evidence" value="ECO:0007669"/>
    <property type="project" value="UniProtKB-ARBA"/>
</dbReference>
<dbReference type="NCBIfam" id="TIGR00365">
    <property type="entry name" value="Grx4 family monothiol glutaredoxin"/>
    <property type="match status" value="1"/>
</dbReference>
<dbReference type="Gene3D" id="3.40.30.10">
    <property type="entry name" value="Glutaredoxin"/>
    <property type="match status" value="1"/>
</dbReference>
<dbReference type="CDD" id="cd03028">
    <property type="entry name" value="GRX_PICOT_like"/>
    <property type="match status" value="1"/>
</dbReference>
<comment type="caution">
    <text evidence="8">The sequence shown here is derived from an EMBL/GenBank/DDBJ whole genome shotgun (WGS) entry which is preliminary data.</text>
</comment>
<keyword evidence="3" id="KW-0408">Iron</keyword>
<dbReference type="Pfam" id="PF00462">
    <property type="entry name" value="Glutaredoxin"/>
    <property type="match status" value="1"/>
</dbReference>
<evidence type="ECO:0000313" key="8">
    <source>
        <dbReference type="EMBL" id="CAH7682250.1"/>
    </source>
</evidence>
<evidence type="ECO:0000256" key="1">
    <source>
        <dbReference type="ARBA" id="ARBA00022714"/>
    </source>
</evidence>
<evidence type="ECO:0000256" key="3">
    <source>
        <dbReference type="ARBA" id="ARBA00023004"/>
    </source>
</evidence>
<dbReference type="GO" id="GO:0005759">
    <property type="term" value="C:mitochondrial matrix"/>
    <property type="evidence" value="ECO:0007669"/>
    <property type="project" value="TreeGrafter"/>
</dbReference>
<sequence>MFFKRALTSLRFHSSTIHSHLRISPSITGVTSTSFFRRCLSDLTRSTIEGMVKSHRVMIFIKGTRSIPQCGFSRAVVQLMDLNDVPTDSLETFNILENDEIRQAIKEYSEWPTFPQVYIDGEFFGGCDTLMEMHRTGELSKTLKSKKII</sequence>
<dbReference type="GO" id="GO:0051537">
    <property type="term" value="F:2 iron, 2 sulfur cluster binding"/>
    <property type="evidence" value="ECO:0007669"/>
    <property type="project" value="UniProtKB-KW"/>
</dbReference>
<dbReference type="Proteomes" id="UP001153365">
    <property type="component" value="Unassembled WGS sequence"/>
</dbReference>
<dbReference type="EMBL" id="CALTRL010003962">
    <property type="protein sequence ID" value="CAH7682250.1"/>
    <property type="molecule type" value="Genomic_DNA"/>
</dbReference>
<keyword evidence="2" id="KW-0479">Metal-binding</keyword>
<dbReference type="AlphaFoldDB" id="A0AAV0B7D3"/>
<evidence type="ECO:0000256" key="6">
    <source>
        <dbReference type="ARBA" id="ARBA00067618"/>
    </source>
</evidence>
<proteinExistence type="predicted"/>
<dbReference type="InterPro" id="IPR004480">
    <property type="entry name" value="Monothiol_GRX-rel"/>
</dbReference>
<organism evidence="8 9">
    <name type="scientific">Phakopsora pachyrhizi</name>
    <name type="common">Asian soybean rust disease fungus</name>
    <dbReference type="NCBI Taxonomy" id="170000"/>
    <lineage>
        <taxon>Eukaryota</taxon>
        <taxon>Fungi</taxon>
        <taxon>Dikarya</taxon>
        <taxon>Basidiomycota</taxon>
        <taxon>Pucciniomycotina</taxon>
        <taxon>Pucciniomycetes</taxon>
        <taxon>Pucciniales</taxon>
        <taxon>Phakopsoraceae</taxon>
        <taxon>Phakopsora</taxon>
    </lineage>
</organism>
<dbReference type="GO" id="GO:0015036">
    <property type="term" value="F:disulfide oxidoreductase activity"/>
    <property type="evidence" value="ECO:0007669"/>
    <property type="project" value="UniProtKB-ARBA"/>
</dbReference>
<dbReference type="GO" id="GO:0046872">
    <property type="term" value="F:metal ion binding"/>
    <property type="evidence" value="ECO:0007669"/>
    <property type="project" value="UniProtKB-KW"/>
</dbReference>
<dbReference type="SUPFAM" id="SSF52833">
    <property type="entry name" value="Thioredoxin-like"/>
    <property type="match status" value="1"/>
</dbReference>
<evidence type="ECO:0000256" key="4">
    <source>
        <dbReference type="ARBA" id="ARBA00023014"/>
    </source>
</evidence>
<evidence type="ECO:0000259" key="7">
    <source>
        <dbReference type="Pfam" id="PF00462"/>
    </source>
</evidence>
<accession>A0AAV0B7D3</accession>
<keyword evidence="1" id="KW-0001">2Fe-2S</keyword>
<dbReference type="InterPro" id="IPR002109">
    <property type="entry name" value="Glutaredoxin"/>
</dbReference>
<dbReference type="InterPro" id="IPR033658">
    <property type="entry name" value="GRX_PICOT-like"/>
</dbReference>